<gene>
    <name evidence="1" type="ORF">CPB83DRAFT_521139</name>
</gene>
<organism evidence="1 2">
    <name type="scientific">Crepidotus variabilis</name>
    <dbReference type="NCBI Taxonomy" id="179855"/>
    <lineage>
        <taxon>Eukaryota</taxon>
        <taxon>Fungi</taxon>
        <taxon>Dikarya</taxon>
        <taxon>Basidiomycota</taxon>
        <taxon>Agaricomycotina</taxon>
        <taxon>Agaricomycetes</taxon>
        <taxon>Agaricomycetidae</taxon>
        <taxon>Agaricales</taxon>
        <taxon>Agaricineae</taxon>
        <taxon>Crepidotaceae</taxon>
        <taxon>Crepidotus</taxon>
    </lineage>
</organism>
<proteinExistence type="predicted"/>
<comment type="caution">
    <text evidence="1">The sequence shown here is derived from an EMBL/GenBank/DDBJ whole genome shotgun (WGS) entry which is preliminary data.</text>
</comment>
<accession>A0A9P6EB84</accession>
<dbReference type="AlphaFoldDB" id="A0A9P6EB84"/>
<protein>
    <submittedName>
        <fullName evidence="1">Uncharacterized protein</fullName>
    </submittedName>
</protein>
<name>A0A9P6EB84_9AGAR</name>
<sequence>MICKNPSSSSFCWMLTRLFTATATLTTFDRPLSVQLGQLLALGLNLHKVLYTTILKYPTSVPTSRSYSSDYYDCSLFPLDVRRQAINYLSTTHHRPSSTYSTLTRLHLTYLLSRHFKIISQLRVEIAKFPWIALGAGLSMYSATPFIIPLRVMHCGSLQVINCHSSSSQVLEVELDVKR</sequence>
<evidence type="ECO:0000313" key="2">
    <source>
        <dbReference type="Proteomes" id="UP000807306"/>
    </source>
</evidence>
<dbReference type="EMBL" id="MU157881">
    <property type="protein sequence ID" value="KAF9525669.1"/>
    <property type="molecule type" value="Genomic_DNA"/>
</dbReference>
<reference evidence="1" key="1">
    <citation type="submission" date="2020-11" db="EMBL/GenBank/DDBJ databases">
        <authorList>
            <consortium name="DOE Joint Genome Institute"/>
            <person name="Ahrendt S."/>
            <person name="Riley R."/>
            <person name="Andreopoulos W."/>
            <person name="Labutti K."/>
            <person name="Pangilinan J."/>
            <person name="Ruiz-Duenas F.J."/>
            <person name="Barrasa J.M."/>
            <person name="Sanchez-Garcia M."/>
            <person name="Camarero S."/>
            <person name="Miyauchi S."/>
            <person name="Serrano A."/>
            <person name="Linde D."/>
            <person name="Babiker R."/>
            <person name="Drula E."/>
            <person name="Ayuso-Fernandez I."/>
            <person name="Pacheco R."/>
            <person name="Padilla G."/>
            <person name="Ferreira P."/>
            <person name="Barriuso J."/>
            <person name="Kellner H."/>
            <person name="Castanera R."/>
            <person name="Alfaro M."/>
            <person name="Ramirez L."/>
            <person name="Pisabarro A.G."/>
            <person name="Kuo A."/>
            <person name="Tritt A."/>
            <person name="Lipzen A."/>
            <person name="He G."/>
            <person name="Yan M."/>
            <person name="Ng V."/>
            <person name="Cullen D."/>
            <person name="Martin F."/>
            <person name="Rosso M.-N."/>
            <person name="Henrissat B."/>
            <person name="Hibbett D."/>
            <person name="Martinez A.T."/>
            <person name="Grigoriev I.V."/>
        </authorList>
    </citation>
    <scope>NUCLEOTIDE SEQUENCE</scope>
    <source>
        <strain evidence="1">CBS 506.95</strain>
    </source>
</reference>
<dbReference type="Proteomes" id="UP000807306">
    <property type="component" value="Unassembled WGS sequence"/>
</dbReference>
<keyword evidence="2" id="KW-1185">Reference proteome</keyword>
<evidence type="ECO:0000313" key="1">
    <source>
        <dbReference type="EMBL" id="KAF9525669.1"/>
    </source>
</evidence>